<dbReference type="Proteomes" id="UP001165960">
    <property type="component" value="Unassembled WGS sequence"/>
</dbReference>
<evidence type="ECO:0000313" key="1">
    <source>
        <dbReference type="EMBL" id="KAJ9072844.1"/>
    </source>
</evidence>
<gene>
    <name evidence="1" type="ORF">DSO57_1022924</name>
</gene>
<comment type="caution">
    <text evidence="1">The sequence shown here is derived from an EMBL/GenBank/DDBJ whole genome shotgun (WGS) entry which is preliminary data.</text>
</comment>
<evidence type="ECO:0000313" key="2">
    <source>
        <dbReference type="Proteomes" id="UP001165960"/>
    </source>
</evidence>
<name>A0ACC2TDU4_9FUNG</name>
<sequence length="430" mass="47481">MFPDFSPKAAKLYKLLEDFVENDCIPAEQIFHHQIRTGEDRWKHVPGIMEQLKQKAKSLGLWNLFLSKEYPEGAGLTNFEYAHMCALMGRAIRIAPEATNCSAPDTGNMEVLSKFGNAQQKQKWLTPLLEGQIRSAFAMTEPDVASADATNIETSIRKEGGDYIINGRKWYISGAGDPRCKLLLVLGKTDPNNSSKHKQQSILLVPMNTPGVKLIRPLCVLGFDDAPSGHFEIVLENVRVPAANMVLGEGRGFEVIQGRLGPGRIHHCMRALGAAERSLELMLMRVAERHTFGKAIAEHGATQAEVATCRIELEQARLLVLNAAHRIDQVGAKGAWREISLAKVAVPTICLQVIDRAIQAFGAAGVSQDYPLAELYAGLRTLRIADGPDAVHMMQIARHEAKRVPVLKSRQDLYSRRAAQLAQDWGISKL</sequence>
<proteinExistence type="predicted"/>
<accession>A0ACC2TDU4</accession>
<keyword evidence="2" id="KW-1185">Reference proteome</keyword>
<reference evidence="1" key="1">
    <citation type="submission" date="2022-04" db="EMBL/GenBank/DDBJ databases">
        <title>Genome of the entomopathogenic fungus Entomophthora muscae.</title>
        <authorList>
            <person name="Elya C."/>
            <person name="Lovett B.R."/>
            <person name="Lee E."/>
            <person name="Macias A.M."/>
            <person name="Hajek A.E."/>
            <person name="De Bivort B.L."/>
            <person name="Kasson M.T."/>
            <person name="De Fine Licht H.H."/>
            <person name="Stajich J.E."/>
        </authorList>
    </citation>
    <scope>NUCLEOTIDE SEQUENCE</scope>
    <source>
        <strain evidence="1">Berkeley</strain>
    </source>
</reference>
<organism evidence="1 2">
    <name type="scientific">Entomophthora muscae</name>
    <dbReference type="NCBI Taxonomy" id="34485"/>
    <lineage>
        <taxon>Eukaryota</taxon>
        <taxon>Fungi</taxon>
        <taxon>Fungi incertae sedis</taxon>
        <taxon>Zoopagomycota</taxon>
        <taxon>Entomophthoromycotina</taxon>
        <taxon>Entomophthoromycetes</taxon>
        <taxon>Entomophthorales</taxon>
        <taxon>Entomophthoraceae</taxon>
        <taxon>Entomophthora</taxon>
    </lineage>
</organism>
<protein>
    <submittedName>
        <fullName evidence="1">Uncharacterized protein</fullName>
    </submittedName>
</protein>
<dbReference type="EMBL" id="QTSX02002957">
    <property type="protein sequence ID" value="KAJ9072844.1"/>
    <property type="molecule type" value="Genomic_DNA"/>
</dbReference>